<reference evidence="3" key="1">
    <citation type="submission" date="2013-07" db="EMBL/GenBank/DDBJ databases">
        <title>The Genome Sequence of Cryptococcus dejecticola CBS10117.</title>
        <authorList>
            <consortium name="The Broad Institute Genome Sequencing Platform"/>
            <person name="Cuomo C."/>
            <person name="Litvintseva A."/>
            <person name="Chen Y."/>
            <person name="Heitman J."/>
            <person name="Sun S."/>
            <person name="Springer D."/>
            <person name="Dromer F."/>
            <person name="Young S.K."/>
            <person name="Zeng Q."/>
            <person name="Gargeya S."/>
            <person name="Fitzgerald M."/>
            <person name="Abouelleil A."/>
            <person name="Alvarado L."/>
            <person name="Berlin A.M."/>
            <person name="Chapman S.B."/>
            <person name="Dewar J."/>
            <person name="Goldberg J."/>
            <person name="Griggs A."/>
            <person name="Gujja S."/>
            <person name="Hansen M."/>
            <person name="Howarth C."/>
            <person name="Imamovic A."/>
            <person name="Larimer J."/>
            <person name="McCowan C."/>
            <person name="Murphy C."/>
            <person name="Pearson M."/>
            <person name="Priest M."/>
            <person name="Roberts A."/>
            <person name="Saif S."/>
            <person name="Shea T."/>
            <person name="Sykes S."/>
            <person name="Wortman J."/>
            <person name="Nusbaum C."/>
            <person name="Birren B."/>
        </authorList>
    </citation>
    <scope>NUCLEOTIDE SEQUENCE [LARGE SCALE GENOMIC DNA]</scope>
    <source>
        <strain evidence="3">CBS 10117</strain>
    </source>
</reference>
<protein>
    <submittedName>
        <fullName evidence="3">Uncharacterized protein</fullName>
    </submittedName>
</protein>
<keyword evidence="1" id="KW-0175">Coiled coil</keyword>
<dbReference type="EMBL" id="KI894037">
    <property type="protein sequence ID" value="OBR81366.1"/>
    <property type="molecule type" value="Genomic_DNA"/>
</dbReference>
<organism evidence="3">
    <name type="scientific">Kwoniella dejecticola CBS 10117</name>
    <dbReference type="NCBI Taxonomy" id="1296121"/>
    <lineage>
        <taxon>Eukaryota</taxon>
        <taxon>Fungi</taxon>
        <taxon>Dikarya</taxon>
        <taxon>Basidiomycota</taxon>
        <taxon>Agaricomycotina</taxon>
        <taxon>Tremellomycetes</taxon>
        <taxon>Tremellales</taxon>
        <taxon>Cryptococcaceae</taxon>
        <taxon>Kwoniella</taxon>
    </lineage>
</organism>
<dbReference type="VEuPathDB" id="FungiDB:I303_08136"/>
<evidence type="ECO:0000256" key="1">
    <source>
        <dbReference type="SAM" id="Coils"/>
    </source>
</evidence>
<accession>A0A1A5ZU80</accession>
<dbReference type="AlphaFoldDB" id="A0A1A5ZU80"/>
<sequence>MSLSRQSITSDLSLLLSIPNTTIPSILDPPSHPSTSSKDQKSIDVLNTFSSKTATNKNSQALAKAYITQMNGSKILDKSGEVEKLGERIDELRERGQGLESVLGEVKV</sequence>
<proteinExistence type="predicted"/>
<evidence type="ECO:0000256" key="2">
    <source>
        <dbReference type="SAM" id="MobiDB-lite"/>
    </source>
</evidence>
<feature type="coiled-coil region" evidence="1">
    <location>
        <begin position="75"/>
        <end position="102"/>
    </location>
</feature>
<gene>
    <name evidence="3" type="ORF">I303_08136</name>
</gene>
<feature type="region of interest" description="Disordered" evidence="2">
    <location>
        <begin position="21"/>
        <end position="41"/>
    </location>
</feature>
<evidence type="ECO:0000313" key="3">
    <source>
        <dbReference type="EMBL" id="OBR81366.1"/>
    </source>
</evidence>
<name>A0A1A5ZU80_9TREE</name>
<dbReference type="OrthoDB" id="2564958at2759"/>